<dbReference type="InterPro" id="IPR001387">
    <property type="entry name" value="Cro/C1-type_HTH"/>
</dbReference>
<dbReference type="PANTHER" id="PTHR37841:SF1">
    <property type="entry name" value="DUF3298 DOMAIN-CONTAINING PROTEIN"/>
    <property type="match status" value="1"/>
</dbReference>
<dbReference type="InterPro" id="IPR010982">
    <property type="entry name" value="Lambda_DNA-bd_dom_sf"/>
</dbReference>
<dbReference type="Proteomes" id="UP000219559">
    <property type="component" value="Unassembled WGS sequence"/>
</dbReference>
<keyword evidence="1" id="KW-0812">Transmembrane</keyword>
<keyword evidence="4" id="KW-1185">Reference proteome</keyword>
<evidence type="ECO:0000256" key="1">
    <source>
        <dbReference type="SAM" id="Phobius"/>
    </source>
</evidence>
<comment type="caution">
    <text evidence="3">The sequence shown here is derived from an EMBL/GenBank/DDBJ whole genome shotgun (WGS) entry which is preliminary data.</text>
</comment>
<dbReference type="GO" id="GO:0003677">
    <property type="term" value="F:DNA binding"/>
    <property type="evidence" value="ECO:0007669"/>
    <property type="project" value="InterPro"/>
</dbReference>
<evidence type="ECO:0000259" key="2">
    <source>
        <dbReference type="PROSITE" id="PS50943"/>
    </source>
</evidence>
<dbReference type="Gene3D" id="1.10.260.40">
    <property type="entry name" value="lambda repressor-like DNA-binding domains"/>
    <property type="match status" value="1"/>
</dbReference>
<name>A0A2A4G8Q2_9FLAO</name>
<sequence>MSKKDFGAALVRIRKAKGLTQTEVAGMCHLNMRTVQRIESGEVTPRDATIRLLSDALGMDYFESRHDYRQESQKSFFTSLIEVTNLKTNTMKKVSVLTIVVLSVVLVSGYVFKTEAQTPTKVNAVGLVTTKKMPPSFFAERFDEFKIDGHLVWVRKGNKKGLWNTSGKEIIPCDFDALEVDDGLVGVYKGRRMGIFDLEGNVIVPCEFEHLEVDDGYVAVYKKGKMGLWDLEGHMIIPCKYDNFKVDGGLVAVFNRNQMGVMDFDGKTIVPCRFDTVEINGGYAWVTKNNKMGLWSLEGKEVLACRYDNIRLDGAMALLEEKGKISKMAL</sequence>
<dbReference type="OrthoDB" id="1357763at2"/>
<feature type="domain" description="HTH cro/C1-type" evidence="2">
    <location>
        <begin position="10"/>
        <end position="62"/>
    </location>
</feature>
<protein>
    <recommendedName>
        <fullName evidence="2">HTH cro/C1-type domain-containing protein</fullName>
    </recommendedName>
</protein>
<dbReference type="SMART" id="SM00530">
    <property type="entry name" value="HTH_XRE"/>
    <property type="match status" value="1"/>
</dbReference>
<proteinExistence type="predicted"/>
<evidence type="ECO:0000313" key="4">
    <source>
        <dbReference type="Proteomes" id="UP000219559"/>
    </source>
</evidence>
<dbReference type="InterPro" id="IPR032774">
    <property type="entry name" value="WG_beta_rep"/>
</dbReference>
<dbReference type="PANTHER" id="PTHR37841">
    <property type="entry name" value="GLR2918 PROTEIN"/>
    <property type="match status" value="1"/>
</dbReference>
<dbReference type="AlphaFoldDB" id="A0A2A4G8Q2"/>
<dbReference type="Pfam" id="PF01381">
    <property type="entry name" value="HTH_3"/>
    <property type="match status" value="1"/>
</dbReference>
<gene>
    <name evidence="3" type="ORF">B7P33_08615</name>
</gene>
<reference evidence="3 4" key="1">
    <citation type="submission" date="2017-04" db="EMBL/GenBank/DDBJ databases">
        <title>A new member of the family Flavobacteriaceae isolated from ascidians.</title>
        <authorList>
            <person name="Chen L."/>
        </authorList>
    </citation>
    <scope>NUCLEOTIDE SEQUENCE [LARGE SCALE GENOMIC DNA]</scope>
    <source>
        <strain evidence="3 4">HQA918</strain>
    </source>
</reference>
<accession>A0A2A4G8Q2</accession>
<evidence type="ECO:0000313" key="3">
    <source>
        <dbReference type="EMBL" id="PCE64350.1"/>
    </source>
</evidence>
<organism evidence="3 4">
    <name type="scientific">Sediminicola luteus</name>
    <dbReference type="NCBI Taxonomy" id="319238"/>
    <lineage>
        <taxon>Bacteria</taxon>
        <taxon>Pseudomonadati</taxon>
        <taxon>Bacteroidota</taxon>
        <taxon>Flavobacteriia</taxon>
        <taxon>Flavobacteriales</taxon>
        <taxon>Flavobacteriaceae</taxon>
        <taxon>Sediminicola</taxon>
    </lineage>
</organism>
<keyword evidence="1" id="KW-1133">Transmembrane helix</keyword>
<keyword evidence="1" id="KW-0472">Membrane</keyword>
<feature type="transmembrane region" description="Helical" evidence="1">
    <location>
        <begin position="94"/>
        <end position="112"/>
    </location>
</feature>
<dbReference type="EMBL" id="NBWU01000003">
    <property type="protein sequence ID" value="PCE64350.1"/>
    <property type="molecule type" value="Genomic_DNA"/>
</dbReference>
<dbReference type="SUPFAM" id="SSF47413">
    <property type="entry name" value="lambda repressor-like DNA-binding domains"/>
    <property type="match status" value="1"/>
</dbReference>
<dbReference type="PROSITE" id="PS50943">
    <property type="entry name" value="HTH_CROC1"/>
    <property type="match status" value="1"/>
</dbReference>
<dbReference type="RefSeq" id="WP_097440473.1">
    <property type="nucleotide sequence ID" value="NZ_KZ300476.1"/>
</dbReference>
<dbReference type="CDD" id="cd00093">
    <property type="entry name" value="HTH_XRE"/>
    <property type="match status" value="1"/>
</dbReference>
<dbReference type="Pfam" id="PF14903">
    <property type="entry name" value="WG_beta_rep"/>
    <property type="match status" value="4"/>
</dbReference>